<dbReference type="NCBIfam" id="NF041406">
    <property type="entry name" value="XopAK"/>
    <property type="match status" value="1"/>
</dbReference>
<evidence type="ECO:0000256" key="1">
    <source>
        <dbReference type="SAM" id="MobiDB-lite"/>
    </source>
</evidence>
<dbReference type="AlphaFoldDB" id="A0A1M4JLW2"/>
<sequence length="256" mass="27660">MPTAPSIPARRFIHTSYDPGEPSSANAADPGQESPSAPPVFEGLSRQSIARRLAAGTGDSGSGPRGSSPVPNGFTQEQIEPFRALERQYAALFRTSHVEEVQSADDVPDDRERRMDVDMDECAVINTTLDGFDSLGTLGVASCIAICAKGKNRRGHDILGLSHYSGIADAHEVLSEIREGMQQKGARNPEMFLVGGLISNQEDLSSFEMERDLLALHNPFNITGAKLHVSISDSDGEANAVDVVMTKDKIYYRAAW</sequence>
<proteinExistence type="predicted"/>
<name>A0A1M4JLW2_9XANT</name>
<evidence type="ECO:0000313" key="2">
    <source>
        <dbReference type="EMBL" id="SBV89319.1"/>
    </source>
</evidence>
<evidence type="ECO:0000313" key="3">
    <source>
        <dbReference type="Proteomes" id="UP000184997"/>
    </source>
</evidence>
<dbReference type="Proteomes" id="UP000184997">
    <property type="component" value="Unassembled WGS sequence"/>
</dbReference>
<gene>
    <name evidence="2" type="ORF">XTGNCPPB3709_3280</name>
</gene>
<reference evidence="3" key="1">
    <citation type="submission" date="2016-07" db="EMBL/GenBank/DDBJ databases">
        <authorList>
            <person name="Florea S."/>
            <person name="Webb J.S."/>
            <person name="Jaromczyk J."/>
            <person name="Schardl C.L."/>
        </authorList>
    </citation>
    <scope>NUCLEOTIDE SEQUENCE [LARGE SCALE GENOMIC DNA]</scope>
</reference>
<protein>
    <submittedName>
        <fullName evidence="2">Putative type III effector protein XopAK class</fullName>
    </submittedName>
</protein>
<organism evidence="2 3">
    <name type="scientific">Xanthomonas graminis pv. graminis</name>
    <dbReference type="NCBI Taxonomy" id="134874"/>
    <lineage>
        <taxon>Bacteria</taxon>
        <taxon>Pseudomonadati</taxon>
        <taxon>Pseudomonadota</taxon>
        <taxon>Gammaproteobacteria</taxon>
        <taxon>Lysobacterales</taxon>
        <taxon>Lysobacteraceae</taxon>
        <taxon>Xanthomonas</taxon>
        <taxon>Xanthomonas translucens group</taxon>
        <taxon>Xanthomonas graminis</taxon>
    </lineage>
</organism>
<dbReference type="EMBL" id="FLUK01000270">
    <property type="protein sequence ID" value="SBV89319.1"/>
    <property type="molecule type" value="Genomic_DNA"/>
</dbReference>
<feature type="region of interest" description="Disordered" evidence="1">
    <location>
        <begin position="1"/>
        <end position="75"/>
    </location>
</feature>
<accession>A0A1M4JLW2</accession>